<sequence>MVTAGCAGFGTSGEQPTQTETNASTTQPTEEQTTQSDTGQTTTQSDTDNGTSDGETRSAAASGRMAVVVDDERLDVSAASEANDTSSFWIEDAGATAEWQRTDEDVTLAEGLSKLGVNVTENGIEYEGTTYQDTENDTNVAVRVNGESVDADEYVLQQGDEVWVVAITHPLDQSVPGDHIDHDELHVHGHVNMTVDGENVNFSKPKYETPGHNQHFHFEGDSAPLWHAHSWSVTIEYGMSTLAGINVTEDSITYDNTTYERSDPGTSFTIEVNGESVDPSTYVLKDGDQVTIDVETENGTS</sequence>
<evidence type="ECO:0000313" key="2">
    <source>
        <dbReference type="EMBL" id="MXR19585.1"/>
    </source>
</evidence>
<evidence type="ECO:0000313" key="3">
    <source>
        <dbReference type="Proteomes" id="UP000471521"/>
    </source>
</evidence>
<keyword evidence="3" id="KW-1185">Reference proteome</keyword>
<accession>A0A6B0SCW4</accession>
<dbReference type="Proteomes" id="UP000471521">
    <property type="component" value="Unassembled WGS sequence"/>
</dbReference>
<protein>
    <submittedName>
        <fullName evidence="2">Uncharacterized protein</fullName>
    </submittedName>
</protein>
<comment type="caution">
    <text evidence="2">The sequence shown here is derived from an EMBL/GenBank/DDBJ whole genome shotgun (WGS) entry which is preliminary data.</text>
</comment>
<feature type="compositionally biased region" description="Low complexity" evidence="1">
    <location>
        <begin position="25"/>
        <end position="53"/>
    </location>
</feature>
<dbReference type="RefSeq" id="WP_159525170.1">
    <property type="nucleotide sequence ID" value="NZ_WUUU01000009.1"/>
</dbReference>
<dbReference type="AlphaFoldDB" id="A0A6B0SCW4"/>
<dbReference type="OrthoDB" id="2572at2157"/>
<feature type="region of interest" description="Disordered" evidence="1">
    <location>
        <begin position="1"/>
        <end position="64"/>
    </location>
</feature>
<organism evidence="2 3">
    <name type="scientific">Halobacterium bonnevillei</name>
    <dbReference type="NCBI Taxonomy" id="2692200"/>
    <lineage>
        <taxon>Archaea</taxon>
        <taxon>Methanobacteriati</taxon>
        <taxon>Methanobacteriota</taxon>
        <taxon>Stenosarchaea group</taxon>
        <taxon>Halobacteria</taxon>
        <taxon>Halobacteriales</taxon>
        <taxon>Halobacteriaceae</taxon>
        <taxon>Halobacterium</taxon>
    </lineage>
</organism>
<reference evidence="2 3" key="1">
    <citation type="submission" date="2019-12" db="EMBL/GenBank/DDBJ databases">
        <title>Isolation and characterization of three novel carbon monoxide-oxidizing members of Halobacteria from salione crusts and soils.</title>
        <authorList>
            <person name="Myers M.R."/>
            <person name="King G.M."/>
        </authorList>
    </citation>
    <scope>NUCLEOTIDE SEQUENCE [LARGE SCALE GENOMIC DNA]</scope>
    <source>
        <strain evidence="2 3">PCN9</strain>
    </source>
</reference>
<feature type="compositionally biased region" description="Polar residues" evidence="1">
    <location>
        <begin position="12"/>
        <end position="24"/>
    </location>
</feature>
<proteinExistence type="predicted"/>
<evidence type="ECO:0000256" key="1">
    <source>
        <dbReference type="SAM" id="MobiDB-lite"/>
    </source>
</evidence>
<gene>
    <name evidence="2" type="ORF">GRX66_02800</name>
</gene>
<dbReference type="EMBL" id="WUUU01000009">
    <property type="protein sequence ID" value="MXR19585.1"/>
    <property type="molecule type" value="Genomic_DNA"/>
</dbReference>
<name>A0A6B0SCW4_9EURY</name>